<dbReference type="GO" id="GO:0005829">
    <property type="term" value="C:cytosol"/>
    <property type="evidence" value="ECO:0007669"/>
    <property type="project" value="TreeGrafter"/>
</dbReference>
<dbReference type="Pfam" id="PF13361">
    <property type="entry name" value="UvrD_C"/>
    <property type="match status" value="1"/>
</dbReference>
<dbReference type="RefSeq" id="WP_074472649.1">
    <property type="nucleotide sequence ID" value="NZ_FMCT01000001.1"/>
</dbReference>
<dbReference type="Gene3D" id="3.90.320.10">
    <property type="match status" value="1"/>
</dbReference>
<dbReference type="InterPro" id="IPR027417">
    <property type="entry name" value="P-loop_NTPase"/>
</dbReference>
<dbReference type="GO" id="GO:0043138">
    <property type="term" value="F:3'-5' DNA helicase activity"/>
    <property type="evidence" value="ECO:0007669"/>
    <property type="project" value="UniProtKB-EC"/>
</dbReference>
<gene>
    <name evidence="19" type="ORF">GA0070563_101659</name>
</gene>
<evidence type="ECO:0000256" key="10">
    <source>
        <dbReference type="ARBA" id="ARBA00023204"/>
    </source>
</evidence>
<evidence type="ECO:0000256" key="1">
    <source>
        <dbReference type="ARBA" id="ARBA00009922"/>
    </source>
</evidence>
<dbReference type="PROSITE" id="PS51198">
    <property type="entry name" value="UVRD_HELICASE_ATP_BIND"/>
    <property type="match status" value="1"/>
</dbReference>
<dbReference type="InterPro" id="IPR011335">
    <property type="entry name" value="Restrct_endonuc-II-like"/>
</dbReference>
<dbReference type="InterPro" id="IPR011604">
    <property type="entry name" value="PDDEXK-like_dom_sf"/>
</dbReference>
<keyword evidence="7" id="KW-0269">Exonuclease</keyword>
<dbReference type="GO" id="GO:0003677">
    <property type="term" value="F:DNA binding"/>
    <property type="evidence" value="ECO:0007669"/>
    <property type="project" value="UniProtKB-KW"/>
</dbReference>
<name>A0A1C4UPF2_9ACTN</name>
<keyword evidence="6 15" id="KW-0347">Helicase</keyword>
<evidence type="ECO:0000256" key="12">
    <source>
        <dbReference type="ARBA" id="ARBA00034617"/>
    </source>
</evidence>
<dbReference type="PROSITE" id="PS51217">
    <property type="entry name" value="UVRD_HELICASE_CTER"/>
    <property type="match status" value="1"/>
</dbReference>
<evidence type="ECO:0000256" key="6">
    <source>
        <dbReference type="ARBA" id="ARBA00022806"/>
    </source>
</evidence>
<dbReference type="AlphaFoldDB" id="A0A1C4UPF2"/>
<keyword evidence="20" id="KW-1185">Reference proteome</keyword>
<feature type="compositionally biased region" description="Gly residues" evidence="16">
    <location>
        <begin position="881"/>
        <end position="914"/>
    </location>
</feature>
<keyword evidence="3 15" id="KW-0547">Nucleotide-binding</keyword>
<evidence type="ECO:0000256" key="3">
    <source>
        <dbReference type="ARBA" id="ARBA00022741"/>
    </source>
</evidence>
<dbReference type="InterPro" id="IPR014017">
    <property type="entry name" value="DNA_helicase_UvrD-like_C"/>
</dbReference>
<dbReference type="SUPFAM" id="SSF52980">
    <property type="entry name" value="Restriction endonuclease-like"/>
    <property type="match status" value="1"/>
</dbReference>
<comment type="similarity">
    <text evidence="1">Belongs to the helicase family. UvrD subfamily.</text>
</comment>
<protein>
    <recommendedName>
        <fullName evidence="13">DNA 3'-5' helicase</fullName>
        <ecNumber evidence="13">5.6.2.4</ecNumber>
    </recommendedName>
</protein>
<dbReference type="PANTHER" id="PTHR11070">
    <property type="entry name" value="UVRD / RECB / PCRA DNA HELICASE FAMILY MEMBER"/>
    <property type="match status" value="1"/>
</dbReference>
<evidence type="ECO:0000256" key="2">
    <source>
        <dbReference type="ARBA" id="ARBA00022722"/>
    </source>
</evidence>
<evidence type="ECO:0000256" key="7">
    <source>
        <dbReference type="ARBA" id="ARBA00022839"/>
    </source>
</evidence>
<evidence type="ECO:0000256" key="16">
    <source>
        <dbReference type="SAM" id="MobiDB-lite"/>
    </source>
</evidence>
<keyword evidence="5 15" id="KW-0378">Hydrolase</keyword>
<feature type="region of interest" description="Disordered" evidence="16">
    <location>
        <begin position="878"/>
        <end position="918"/>
    </location>
</feature>
<evidence type="ECO:0000313" key="19">
    <source>
        <dbReference type="EMBL" id="SCE73512.1"/>
    </source>
</evidence>
<dbReference type="Gene3D" id="3.40.50.300">
    <property type="entry name" value="P-loop containing nucleotide triphosphate hydrolases"/>
    <property type="match status" value="2"/>
</dbReference>
<evidence type="ECO:0000256" key="9">
    <source>
        <dbReference type="ARBA" id="ARBA00023125"/>
    </source>
</evidence>
<evidence type="ECO:0000256" key="4">
    <source>
        <dbReference type="ARBA" id="ARBA00022763"/>
    </source>
</evidence>
<dbReference type="GO" id="GO:0005524">
    <property type="term" value="F:ATP binding"/>
    <property type="evidence" value="ECO:0007669"/>
    <property type="project" value="UniProtKB-UniRule"/>
</dbReference>
<evidence type="ECO:0000256" key="14">
    <source>
        <dbReference type="ARBA" id="ARBA00048988"/>
    </source>
</evidence>
<reference evidence="20" key="1">
    <citation type="submission" date="2016-06" db="EMBL/GenBank/DDBJ databases">
        <authorList>
            <person name="Varghese N."/>
            <person name="Submissions Spin"/>
        </authorList>
    </citation>
    <scope>NUCLEOTIDE SEQUENCE [LARGE SCALE GENOMIC DNA]</scope>
    <source>
        <strain evidence="20">DSM 43168</strain>
    </source>
</reference>
<dbReference type="Pfam" id="PF12705">
    <property type="entry name" value="PDDEXK_1"/>
    <property type="match status" value="1"/>
</dbReference>
<dbReference type="InterPro" id="IPR013986">
    <property type="entry name" value="DExx_box_DNA_helicase_dom_sf"/>
</dbReference>
<evidence type="ECO:0000256" key="5">
    <source>
        <dbReference type="ARBA" id="ARBA00022801"/>
    </source>
</evidence>
<evidence type="ECO:0000256" key="11">
    <source>
        <dbReference type="ARBA" id="ARBA00023235"/>
    </source>
</evidence>
<dbReference type="InterPro" id="IPR038726">
    <property type="entry name" value="PDDEXK_AddAB-type"/>
</dbReference>
<evidence type="ECO:0000256" key="13">
    <source>
        <dbReference type="ARBA" id="ARBA00034808"/>
    </source>
</evidence>
<dbReference type="Pfam" id="PF00580">
    <property type="entry name" value="UvrD-helicase"/>
    <property type="match status" value="1"/>
</dbReference>
<proteinExistence type="inferred from homology"/>
<dbReference type="Gene3D" id="1.10.10.160">
    <property type="match status" value="1"/>
</dbReference>
<dbReference type="PANTHER" id="PTHR11070:SF55">
    <property type="entry name" value="DNA 3'-5' HELICASE"/>
    <property type="match status" value="1"/>
</dbReference>
<dbReference type="InterPro" id="IPR014016">
    <property type="entry name" value="UvrD-like_ATP-bd"/>
</dbReference>
<evidence type="ECO:0000259" key="17">
    <source>
        <dbReference type="PROSITE" id="PS51198"/>
    </source>
</evidence>
<keyword evidence="8 15" id="KW-0067">ATP-binding</keyword>
<keyword evidence="10" id="KW-0234">DNA repair</keyword>
<comment type="catalytic activity">
    <reaction evidence="12">
        <text>Couples ATP hydrolysis with the unwinding of duplex DNA by translocating in the 3'-5' direction.</text>
        <dbReference type="EC" id="5.6.2.4"/>
    </reaction>
</comment>
<organism evidence="19 20">
    <name type="scientific">Micromonospora carbonacea</name>
    <dbReference type="NCBI Taxonomy" id="47853"/>
    <lineage>
        <taxon>Bacteria</taxon>
        <taxon>Bacillati</taxon>
        <taxon>Actinomycetota</taxon>
        <taxon>Actinomycetes</taxon>
        <taxon>Micromonosporales</taxon>
        <taxon>Micromonosporaceae</taxon>
        <taxon>Micromonospora</taxon>
    </lineage>
</organism>
<keyword evidence="9" id="KW-0238">DNA-binding</keyword>
<evidence type="ECO:0000256" key="15">
    <source>
        <dbReference type="PROSITE-ProRule" id="PRU00560"/>
    </source>
</evidence>
<accession>A0A1C4UPF2</accession>
<dbReference type="CDD" id="cd17932">
    <property type="entry name" value="DEXQc_UvrD"/>
    <property type="match status" value="1"/>
</dbReference>
<evidence type="ECO:0000259" key="18">
    <source>
        <dbReference type="PROSITE" id="PS51217"/>
    </source>
</evidence>
<feature type="domain" description="UvrD-like helicase ATP-binding" evidence="17">
    <location>
        <begin position="35"/>
        <end position="364"/>
    </location>
</feature>
<feature type="binding site" evidence="15">
    <location>
        <begin position="56"/>
        <end position="63"/>
    </location>
    <ligand>
        <name>ATP</name>
        <dbReference type="ChEBI" id="CHEBI:30616"/>
    </ligand>
</feature>
<keyword evidence="4" id="KW-0227">DNA damage</keyword>
<dbReference type="Gene3D" id="1.10.486.10">
    <property type="entry name" value="PCRA, domain 4"/>
    <property type="match status" value="1"/>
</dbReference>
<feature type="domain" description="UvrD-like helicase C-terminal" evidence="18">
    <location>
        <begin position="365"/>
        <end position="697"/>
    </location>
</feature>
<keyword evidence="2" id="KW-0540">Nuclease</keyword>
<dbReference type="Proteomes" id="UP000183585">
    <property type="component" value="Unassembled WGS sequence"/>
</dbReference>
<dbReference type="GO" id="GO:0000725">
    <property type="term" value="P:recombinational repair"/>
    <property type="evidence" value="ECO:0007669"/>
    <property type="project" value="TreeGrafter"/>
</dbReference>
<dbReference type="GO" id="GO:0033202">
    <property type="term" value="C:DNA helicase complex"/>
    <property type="evidence" value="ECO:0007669"/>
    <property type="project" value="TreeGrafter"/>
</dbReference>
<dbReference type="SUPFAM" id="SSF52540">
    <property type="entry name" value="P-loop containing nucleoside triphosphate hydrolases"/>
    <property type="match status" value="1"/>
</dbReference>
<dbReference type="EC" id="5.6.2.4" evidence="13"/>
<evidence type="ECO:0000256" key="8">
    <source>
        <dbReference type="ARBA" id="ARBA00022840"/>
    </source>
</evidence>
<dbReference type="EMBL" id="FMCT01000001">
    <property type="protein sequence ID" value="SCE73512.1"/>
    <property type="molecule type" value="Genomic_DNA"/>
</dbReference>
<evidence type="ECO:0000313" key="20">
    <source>
        <dbReference type="Proteomes" id="UP000183585"/>
    </source>
</evidence>
<comment type="catalytic activity">
    <reaction evidence="14">
        <text>ATP + H2O = ADP + phosphate + H(+)</text>
        <dbReference type="Rhea" id="RHEA:13065"/>
        <dbReference type="ChEBI" id="CHEBI:15377"/>
        <dbReference type="ChEBI" id="CHEBI:15378"/>
        <dbReference type="ChEBI" id="CHEBI:30616"/>
        <dbReference type="ChEBI" id="CHEBI:43474"/>
        <dbReference type="ChEBI" id="CHEBI:456216"/>
        <dbReference type="EC" id="5.6.2.4"/>
    </reaction>
</comment>
<dbReference type="InterPro" id="IPR000212">
    <property type="entry name" value="DNA_helicase_UvrD/REP"/>
</dbReference>
<feature type="compositionally biased region" description="Low complexity" evidence="16">
    <location>
        <begin position="1"/>
        <end position="17"/>
    </location>
</feature>
<feature type="region of interest" description="Disordered" evidence="16">
    <location>
        <begin position="1"/>
        <end position="21"/>
    </location>
</feature>
<dbReference type="GO" id="GO:0004527">
    <property type="term" value="F:exonuclease activity"/>
    <property type="evidence" value="ECO:0007669"/>
    <property type="project" value="UniProtKB-KW"/>
</dbReference>
<sequence length="1170" mass="123585">MTQPALFSAAAPAPRAADSGPRYTPVELARLLRLPAPTREQAAIIAAPVEPLLVVAGAGSGKTETMAARVVWLVANAYVRPEQVLGLTFTRKAAGELAHRVRTRLDQLVRRLGRRGRDPLDDPLAGEPTVSTYHSYAGRIVTEHGLRAGYEPSTRLLTEASRWQLVDLLVRNYDGDMTGVDRMPSTITDAVLALAGELDEHLVDPDALAAWTGRFFADVQSRPGRVYADVRRALALQQTRLKLLPLVRAYGRRKDDFEAMDFADQLARAARVARDHPAVGAIERDRFRVVLLDEYQDTSHAQVVLLNALFGGGHPVTAVGDPCQSIYGWRGASAGTLDRFPAEFARVDGIPAAVLGLTTSWRNRPEILGVANALATPLRAAGARVPELRAALSVAEPIPHRTPGGLAAGTVHCALLPTYADEADWIADSVLAAWRGAAGMPGASPEHVPVRLRPTTAVLVRLRSQIPALATALRARGLPVEVVGLGGLLDTPEVRDVVCTLRVLADPTDGAALLRLLTGARWRIGPRDLVALHRRARSIAGQRRRLAAGDEPEIAVDLLDEATLVEALADLGPAQAYSDQGYARLRAYGEELALLRYRLDQTLPELIADVERTIGLDVEVAVRAGRDGTGDAGLARGHLDALGDVAARFSGESPAATLSGFLAYLSAAEDEERGLAPGEVEVVDGAVQILTAHAAKGLEWDVVAVAGLSRGVWPGPVRNSDHWLGGLGVLPFPLRGDADGLPELGLADAADQRAVARALADFTDAWRAHDEREERRLAYVAVTRPRRLLLCSGYWWGEGTKRPRGPSAFLREVHDACSGDGLLVDRWAPEPAGDAVNPTTEVVLRAEWPADPLGGRRPALAEAAALVRRFLADPDAAPAAPGGGAAVPGGGPAAPGGGAAVPGGGSGGPDGGRGPVVAEDPEVARWRREADLLLAERAELVAGAGAVEVALPGQLSVTQLVALRRDPAELARALRRPMPSAPNPFARRGTAFHTWLEQRFGADRLLDVDELPGAADADAAPDEALAELQARFLAGEWAQRVPVEVEVPFATVIAGVVVRGRMDAVFARPGGRFDVVDWKTGRQPSGAAAEAAAVQLAVYRLAWAELAGVPVDRVGAAFHYVRDGATVRPADLLDADGLTALVAAVPEVARDQGAAGADAAAGGARSASSR</sequence>
<keyword evidence="11" id="KW-0413">Isomerase</keyword>